<dbReference type="InterPro" id="IPR036322">
    <property type="entry name" value="WD40_repeat_dom_sf"/>
</dbReference>
<dbReference type="CDD" id="cd13314">
    <property type="entry name" value="PH_Rpn13"/>
    <property type="match status" value="1"/>
</dbReference>
<dbReference type="InterPro" id="IPR038108">
    <property type="entry name" value="RPN13_DEUBAD_sf"/>
</dbReference>
<feature type="region of interest" description="Disordered" evidence="9">
    <location>
        <begin position="409"/>
        <end position="452"/>
    </location>
</feature>
<dbReference type="PANTHER" id="PTHR12225:SF0">
    <property type="entry name" value="PROTEASOMAL UBIQUITIN RECEPTOR ADRM1"/>
    <property type="match status" value="1"/>
</dbReference>
<dbReference type="InterPro" id="IPR044867">
    <property type="entry name" value="DEUBAD_dom"/>
</dbReference>
<dbReference type="InterPro" id="IPR044868">
    <property type="entry name" value="Rpn13/ADRM1_Pru"/>
</dbReference>
<feature type="region of interest" description="Disordered" evidence="9">
    <location>
        <begin position="177"/>
        <end position="266"/>
    </location>
</feature>
<dbReference type="InterPro" id="IPR038633">
    <property type="entry name" value="Rpn13/ADRM1_Pru_sf"/>
</dbReference>
<dbReference type="InterPro" id="IPR032368">
    <property type="entry name" value="RPN13_DEUBAD"/>
</dbReference>
<dbReference type="Pfam" id="PF04683">
    <property type="entry name" value="Rpn13_ADRM1_Pru"/>
    <property type="match status" value="1"/>
</dbReference>
<name>A0A182FLR7_ANOAL</name>
<dbReference type="Gene3D" id="2.130.10.10">
    <property type="entry name" value="YVTN repeat-like/Quinoprotein amine dehydrogenase"/>
    <property type="match status" value="1"/>
</dbReference>
<dbReference type="STRING" id="7167.A0A182FLR7"/>
<dbReference type="GO" id="GO:0008541">
    <property type="term" value="C:proteasome regulatory particle, lid subcomplex"/>
    <property type="evidence" value="ECO:0007669"/>
    <property type="project" value="TreeGrafter"/>
</dbReference>
<organism evidence="10 11">
    <name type="scientific">Anopheles albimanus</name>
    <name type="common">New world malaria mosquito</name>
    <dbReference type="NCBI Taxonomy" id="7167"/>
    <lineage>
        <taxon>Eukaryota</taxon>
        <taxon>Metazoa</taxon>
        <taxon>Ecdysozoa</taxon>
        <taxon>Arthropoda</taxon>
        <taxon>Hexapoda</taxon>
        <taxon>Insecta</taxon>
        <taxon>Pterygota</taxon>
        <taxon>Neoptera</taxon>
        <taxon>Endopterygota</taxon>
        <taxon>Diptera</taxon>
        <taxon>Nematocera</taxon>
        <taxon>Culicoidea</taxon>
        <taxon>Culicidae</taxon>
        <taxon>Anophelinae</taxon>
        <taxon>Anopheles</taxon>
    </lineage>
</organism>
<dbReference type="InterPro" id="IPR006773">
    <property type="entry name" value="Rpn13/ADRM1"/>
</dbReference>
<dbReference type="Pfam" id="PF16550">
    <property type="entry name" value="RPN13_C"/>
    <property type="match status" value="1"/>
</dbReference>
<evidence type="ECO:0000256" key="4">
    <source>
        <dbReference type="ARBA" id="ARBA00022490"/>
    </source>
</evidence>
<dbReference type="SUPFAM" id="SSF81383">
    <property type="entry name" value="F-box domain"/>
    <property type="match status" value="1"/>
</dbReference>
<dbReference type="Gene3D" id="1.10.2020.20">
    <property type="match status" value="1"/>
</dbReference>
<evidence type="ECO:0000256" key="7">
    <source>
        <dbReference type="ARBA" id="ARBA00054744"/>
    </source>
</evidence>
<feature type="compositionally biased region" description="Polar residues" evidence="9">
    <location>
        <begin position="196"/>
        <end position="229"/>
    </location>
</feature>
<dbReference type="GO" id="GO:0005634">
    <property type="term" value="C:nucleus"/>
    <property type="evidence" value="ECO:0007669"/>
    <property type="project" value="UniProtKB-SubCell"/>
</dbReference>
<keyword evidence="4" id="KW-0963">Cytoplasm</keyword>
<comment type="function">
    <text evidence="7">May function as a proteasomal ubiquitin receptor. May promote the deubiquitinating activity associated with the 26S proteasome.</text>
</comment>
<dbReference type="PANTHER" id="PTHR12225">
    <property type="entry name" value="ADHESION REGULATING MOLECULE 1 110 KDA CELL MEMBRANE GLYCOPROTEIN"/>
    <property type="match status" value="1"/>
</dbReference>
<dbReference type="Pfam" id="PF00646">
    <property type="entry name" value="F-box"/>
    <property type="match status" value="1"/>
</dbReference>
<dbReference type="VEuPathDB" id="VectorBase:AALB20_030163"/>
<protein>
    <recommendedName>
        <fullName evidence="8">Proteasomal ubiquitin receptor ADRM1 homolog</fullName>
    </recommendedName>
</protein>
<dbReference type="SUPFAM" id="SSF50978">
    <property type="entry name" value="WD40 repeat-like"/>
    <property type="match status" value="1"/>
</dbReference>
<evidence type="ECO:0000256" key="3">
    <source>
        <dbReference type="ARBA" id="ARBA00009216"/>
    </source>
</evidence>
<dbReference type="VEuPathDB" id="VectorBase:AALB007476"/>
<dbReference type="GO" id="GO:0061133">
    <property type="term" value="F:endopeptidase activator activity"/>
    <property type="evidence" value="ECO:0007669"/>
    <property type="project" value="TreeGrafter"/>
</dbReference>
<keyword evidence="11" id="KW-1185">Reference proteome</keyword>
<dbReference type="Proteomes" id="UP000069272">
    <property type="component" value="Chromosome 3R"/>
</dbReference>
<feature type="region of interest" description="Disordered" evidence="9">
    <location>
        <begin position="126"/>
        <end position="148"/>
    </location>
</feature>
<comment type="similarity">
    <text evidence="3">Belongs to the ADRM1 family.</text>
</comment>
<feature type="compositionally biased region" description="Low complexity" evidence="9">
    <location>
        <begin position="177"/>
        <end position="195"/>
    </location>
</feature>
<keyword evidence="6" id="KW-0539">Nucleus</keyword>
<evidence type="ECO:0000313" key="11">
    <source>
        <dbReference type="Proteomes" id="UP000069272"/>
    </source>
</evidence>
<dbReference type="CDD" id="cd09917">
    <property type="entry name" value="F-box_SF"/>
    <property type="match status" value="1"/>
</dbReference>
<comment type="subcellular location">
    <subcellularLocation>
        <location evidence="2">Cytoplasm</location>
    </subcellularLocation>
    <subcellularLocation>
        <location evidence="1">Nucleus</location>
    </subcellularLocation>
</comment>
<evidence type="ECO:0000256" key="5">
    <source>
        <dbReference type="ARBA" id="ARBA00022942"/>
    </source>
</evidence>
<evidence type="ECO:0000313" key="10">
    <source>
        <dbReference type="EnsemblMetazoa" id="AALB007476-PA"/>
    </source>
</evidence>
<accession>A0A182FLR7</accession>
<feature type="compositionally biased region" description="Basic and acidic residues" evidence="9">
    <location>
        <begin position="423"/>
        <end position="444"/>
    </location>
</feature>
<dbReference type="PROSITE" id="PS51917">
    <property type="entry name" value="PRU"/>
    <property type="match status" value="1"/>
</dbReference>
<evidence type="ECO:0000256" key="9">
    <source>
        <dbReference type="SAM" id="MobiDB-lite"/>
    </source>
</evidence>
<evidence type="ECO:0000256" key="1">
    <source>
        <dbReference type="ARBA" id="ARBA00004123"/>
    </source>
</evidence>
<dbReference type="AlphaFoldDB" id="A0A182FLR7"/>
<dbReference type="EnsemblMetazoa" id="AALB007476-RA">
    <property type="protein sequence ID" value="AALB007476-PA"/>
    <property type="gene ID" value="AALB007476"/>
</dbReference>
<dbReference type="PROSITE" id="PS51916">
    <property type="entry name" value="DEUBAD"/>
    <property type="match status" value="1"/>
</dbReference>
<evidence type="ECO:0000256" key="6">
    <source>
        <dbReference type="ARBA" id="ARBA00023242"/>
    </source>
</evidence>
<keyword evidence="5" id="KW-0647">Proteasome</keyword>
<sequence>MSGPIFGSNNALGSSSAGNRHLVEFRAGRMNMVNKMVHPDNRKGLVYVYQAEDGLIHFCWKDRTTGNVEDDLILFPDDCEFKKLDYVKNGRVFVLKFKSSSRKLFFWMQEPKTDRDEEWCRRINEAINNPPSGNNVGTGGRNGTSDSGDLQYMLNNMSQQQLMQLFGGVGQMGGLSSLLGSMTRSSSTNSSSRTNAVTPSNRNTTNASGSNADSAGTITTPTNASNASSVPRAPKKLIDSAKSSTQGASSSAPTGPGNNRTDTVADGGSRILLSDLQNYLSGMNAAGLESSGQRHHIDLATAVNSETLATILADQEKVDALVQHLPQLEGDESKKEQLKETISSPQFQQALSMFSNAMQSGQLGPVVSQFQLNPEAVAAANAGDLEQFVKALEMSNRDFQISEDTIGATGKQPSAIADSTVEESQKSAEVPKKENGHKNKGDKNDQDDEMAGTKLPKRDLDEYSLVHVFLFLSVADLDRCLLVCKKFQHIIQRSVFSKKCMLALLVNSPKTCSLSLYQYTARKRAKLEENWRDGRYEEHTLFQHNVMYISQMDIDRDFLYMTHGGCLQAHKRTKSRYLIDTRIHWQVGCRRDPDISSLAKENDRFFAGRLDGKIMIYDSATGLTTLQPVATDVIKSVDFSQNVYAVTTKFHATYILNRSWKENDFDNGELEHSHIYPRAYETIKLNGTRLAAGMFHCGRQQALQMIDLQSCAVMQLNSQTKAVYDLIWKDENCLLTGNFDDSMRLVDIRTGNDEACWSDPYNASVYCMFYNGAYAVHCGMKYHHRSNLYDLRVPTRCVQMYFPSKRKHSFSPVYGIKADVAQLFLVTDYNLRVLHFDADWAAKKDYASI</sequence>
<dbReference type="Gene3D" id="2.30.29.70">
    <property type="entry name" value="Proteasomal ubiquitin receptor Rpn13/ADRM1"/>
    <property type="match status" value="1"/>
</dbReference>
<dbReference type="FunFam" id="2.30.29.70:FF:000001">
    <property type="entry name" value="Proteasomal ubiquitin receptor ADRM1"/>
    <property type="match status" value="1"/>
</dbReference>
<dbReference type="InterPro" id="IPR036047">
    <property type="entry name" value="F-box-like_dom_sf"/>
</dbReference>
<reference evidence="10" key="2">
    <citation type="submission" date="2022-08" db="UniProtKB">
        <authorList>
            <consortium name="EnsemblMetazoa"/>
        </authorList>
    </citation>
    <scope>IDENTIFICATION</scope>
    <source>
        <strain evidence="10">STECLA/ALBI9_A</strain>
    </source>
</reference>
<dbReference type="GO" id="GO:0005737">
    <property type="term" value="C:cytoplasm"/>
    <property type="evidence" value="ECO:0007669"/>
    <property type="project" value="UniProtKB-SubCell"/>
</dbReference>
<dbReference type="InterPro" id="IPR015943">
    <property type="entry name" value="WD40/YVTN_repeat-like_dom_sf"/>
</dbReference>
<dbReference type="VEuPathDB" id="VectorBase:AALB20_036312"/>
<dbReference type="InterPro" id="IPR001810">
    <property type="entry name" value="F-box_dom"/>
</dbReference>
<feature type="compositionally biased region" description="Low complexity" evidence="9">
    <location>
        <begin position="240"/>
        <end position="252"/>
    </location>
</feature>
<evidence type="ECO:0000256" key="2">
    <source>
        <dbReference type="ARBA" id="ARBA00004496"/>
    </source>
</evidence>
<reference evidence="10 11" key="1">
    <citation type="journal article" date="2017" name="G3 (Bethesda)">
        <title>The Physical Genome Mapping of Anopheles albimanus Corrected Scaffold Misassemblies and Identified Interarm Rearrangements in Genus Anopheles.</title>
        <authorList>
            <person name="Artemov G.N."/>
            <person name="Peery A.N."/>
            <person name="Jiang X."/>
            <person name="Tu Z."/>
            <person name="Stegniy V.N."/>
            <person name="Sharakhova M.V."/>
            <person name="Sharakhov I.V."/>
        </authorList>
    </citation>
    <scope>NUCLEOTIDE SEQUENCE [LARGE SCALE GENOMIC DNA]</scope>
    <source>
        <strain evidence="10 11">ALBI9_A</strain>
    </source>
</reference>
<proteinExistence type="inferred from homology"/>
<evidence type="ECO:0000256" key="8">
    <source>
        <dbReference type="ARBA" id="ARBA00070663"/>
    </source>
</evidence>
<dbReference type="GO" id="GO:0070628">
    <property type="term" value="F:proteasome binding"/>
    <property type="evidence" value="ECO:0007669"/>
    <property type="project" value="TreeGrafter"/>
</dbReference>